<evidence type="ECO:0000256" key="6">
    <source>
        <dbReference type="SAM" id="SignalP"/>
    </source>
</evidence>
<dbReference type="PROSITE" id="PS00608">
    <property type="entry name" value="GLYCOSYL_HYDROL_F2_2"/>
    <property type="match status" value="1"/>
</dbReference>
<reference evidence="10 11" key="1">
    <citation type="submission" date="2019-10" db="EMBL/GenBank/DDBJ databases">
        <title>Prolixibacter strains distinguished by the presence of nitrate reductase genes were adept at nitrate-dependent anaerobic corrosion of metallic iron and carbon steel.</title>
        <authorList>
            <person name="Iino T."/>
            <person name="Shono N."/>
            <person name="Ito K."/>
            <person name="Nakamura R."/>
            <person name="Sueoka K."/>
            <person name="Harayama S."/>
            <person name="Ohkuma M."/>
        </authorList>
    </citation>
    <scope>NUCLEOTIDE SEQUENCE [LARGE SCALE GENOMIC DNA]</scope>
    <source>
        <strain evidence="10 11">JCM 13498</strain>
    </source>
</reference>
<protein>
    <recommendedName>
        <fullName evidence="3">Beta-glucuronidase</fullName>
        <ecNumber evidence="2">3.2.1.31</ecNumber>
    </recommendedName>
</protein>
<dbReference type="GO" id="GO:0005975">
    <property type="term" value="P:carbohydrate metabolic process"/>
    <property type="evidence" value="ECO:0007669"/>
    <property type="project" value="InterPro"/>
</dbReference>
<dbReference type="AlphaFoldDB" id="A0A5M4B0L0"/>
<dbReference type="InterPro" id="IPR006104">
    <property type="entry name" value="Glyco_hydro_2_N"/>
</dbReference>
<dbReference type="InterPro" id="IPR023232">
    <property type="entry name" value="Glyco_hydro_2_AS"/>
</dbReference>
<dbReference type="Pfam" id="PF00703">
    <property type="entry name" value="Glyco_hydro_2"/>
    <property type="match status" value="1"/>
</dbReference>
<evidence type="ECO:0000256" key="3">
    <source>
        <dbReference type="ARBA" id="ARBA00016205"/>
    </source>
</evidence>
<evidence type="ECO:0000256" key="2">
    <source>
        <dbReference type="ARBA" id="ARBA00012761"/>
    </source>
</evidence>
<dbReference type="Gene3D" id="2.60.40.10">
    <property type="entry name" value="Immunoglobulins"/>
    <property type="match status" value="1"/>
</dbReference>
<dbReference type="Gene3D" id="2.60.120.260">
    <property type="entry name" value="Galactose-binding domain-like"/>
    <property type="match status" value="1"/>
</dbReference>
<keyword evidence="4" id="KW-0378">Hydrolase</keyword>
<dbReference type="Pfam" id="PF02836">
    <property type="entry name" value="Glyco_hydro_2_C"/>
    <property type="match status" value="1"/>
</dbReference>
<accession>A0A5M4B0L0</accession>
<organism evidence="10 11">
    <name type="scientific">Prolixibacter bellariivorans</name>
    <dbReference type="NCBI Taxonomy" id="314319"/>
    <lineage>
        <taxon>Bacteria</taxon>
        <taxon>Pseudomonadati</taxon>
        <taxon>Bacteroidota</taxon>
        <taxon>Bacteroidia</taxon>
        <taxon>Marinilabiliales</taxon>
        <taxon>Prolixibacteraceae</taxon>
        <taxon>Prolixibacter</taxon>
    </lineage>
</organism>
<feature type="domain" description="Glycoside hydrolase family 2 catalytic" evidence="8">
    <location>
        <begin position="305"/>
        <end position="603"/>
    </location>
</feature>
<dbReference type="SUPFAM" id="SSF49303">
    <property type="entry name" value="beta-Galactosidase/glucuronidase domain"/>
    <property type="match status" value="1"/>
</dbReference>
<evidence type="ECO:0000256" key="1">
    <source>
        <dbReference type="ARBA" id="ARBA00007401"/>
    </source>
</evidence>
<keyword evidence="11" id="KW-1185">Reference proteome</keyword>
<dbReference type="InterPro" id="IPR006102">
    <property type="entry name" value="Ig-like_GH2"/>
</dbReference>
<feature type="domain" description="Glycoside hydrolase family 2 immunoglobulin-like beta-sandwich" evidence="7">
    <location>
        <begin position="211"/>
        <end position="302"/>
    </location>
</feature>
<dbReference type="Gene3D" id="3.20.20.80">
    <property type="entry name" value="Glycosidases"/>
    <property type="match status" value="1"/>
</dbReference>
<dbReference type="OrthoDB" id="9801077at2"/>
<feature type="domain" description="Glycosyl hydrolases family 2 sugar binding" evidence="9">
    <location>
        <begin position="78"/>
        <end position="208"/>
    </location>
</feature>
<dbReference type="InterPro" id="IPR013783">
    <property type="entry name" value="Ig-like_fold"/>
</dbReference>
<evidence type="ECO:0000259" key="7">
    <source>
        <dbReference type="Pfam" id="PF00703"/>
    </source>
</evidence>
<dbReference type="Pfam" id="PF02837">
    <property type="entry name" value="Glyco_hydro_2_N"/>
    <property type="match status" value="1"/>
</dbReference>
<dbReference type="InterPro" id="IPR006103">
    <property type="entry name" value="Glyco_hydro_2_cat"/>
</dbReference>
<dbReference type="PANTHER" id="PTHR10066:SF67">
    <property type="entry name" value="BETA-GLUCURONIDASE"/>
    <property type="match status" value="1"/>
</dbReference>
<comment type="caution">
    <text evidence="10">The sequence shown here is derived from an EMBL/GenBank/DDBJ whole genome shotgun (WGS) entry which is preliminary data.</text>
</comment>
<dbReference type="SUPFAM" id="SSF51445">
    <property type="entry name" value="(Trans)glycosidases"/>
    <property type="match status" value="1"/>
</dbReference>
<dbReference type="InterPro" id="IPR008979">
    <property type="entry name" value="Galactose-bd-like_sf"/>
</dbReference>
<dbReference type="InterPro" id="IPR006101">
    <property type="entry name" value="Glyco_hydro_2"/>
</dbReference>
<feature type="chain" id="PRO_5024417782" description="Beta-glucuronidase" evidence="6">
    <location>
        <begin position="19"/>
        <end position="608"/>
    </location>
</feature>
<dbReference type="PANTHER" id="PTHR10066">
    <property type="entry name" value="BETA-GLUCURONIDASE"/>
    <property type="match status" value="1"/>
</dbReference>
<dbReference type="InterPro" id="IPR036156">
    <property type="entry name" value="Beta-gal/glucu_dom_sf"/>
</dbReference>
<dbReference type="EC" id="3.2.1.31" evidence="2"/>
<evidence type="ECO:0000256" key="5">
    <source>
        <dbReference type="ARBA" id="ARBA00023295"/>
    </source>
</evidence>
<dbReference type="InterPro" id="IPR017853">
    <property type="entry name" value="GH"/>
</dbReference>
<keyword evidence="5" id="KW-0326">Glycosidase</keyword>
<dbReference type="SUPFAM" id="SSF49785">
    <property type="entry name" value="Galactose-binding domain-like"/>
    <property type="match status" value="1"/>
</dbReference>
<gene>
    <name evidence="10" type="ORF">PbJCM13498_22360</name>
</gene>
<dbReference type="GO" id="GO:0019391">
    <property type="term" value="P:glucuronoside catabolic process"/>
    <property type="evidence" value="ECO:0007669"/>
    <property type="project" value="TreeGrafter"/>
</dbReference>
<evidence type="ECO:0000256" key="4">
    <source>
        <dbReference type="ARBA" id="ARBA00022801"/>
    </source>
</evidence>
<evidence type="ECO:0000313" key="11">
    <source>
        <dbReference type="Proteomes" id="UP000391834"/>
    </source>
</evidence>
<dbReference type="Proteomes" id="UP000391834">
    <property type="component" value="Unassembled WGS sequence"/>
</dbReference>
<keyword evidence="6" id="KW-0732">Signal</keyword>
<comment type="similarity">
    <text evidence="1">Belongs to the glycosyl hydrolase 2 family.</text>
</comment>
<evidence type="ECO:0000259" key="9">
    <source>
        <dbReference type="Pfam" id="PF02837"/>
    </source>
</evidence>
<dbReference type="PRINTS" id="PR00132">
    <property type="entry name" value="GLHYDRLASE2"/>
</dbReference>
<dbReference type="EMBL" id="BLAX01000001">
    <property type="protein sequence ID" value="GET33373.1"/>
    <property type="molecule type" value="Genomic_DNA"/>
</dbReference>
<sequence>MKKLTLLLCLIWVAQAQAQTVITNIPGRNTLTLNGKWHYIIDPYEVGYYDYRYKPYDANPHPTGGFFLDQHQTDKTQLIEYNFDKSPTLMVPGDWNSQDEKLLYYEGTIWYRRLFTYTKSNPNDRVFIHFGAINYESDVYLNGKKLGKHIGGFTPFNYEITDLLKENGKNSLVVKVDNKRHKEGVPTLNTDWWNYGGITRNVDVVEVPQTFISDYNIQLEKGSQNEVAGYVQLNGPNAANQTVQVSIPELKINKTFTTDENGKAAVDFQLKKAELWSPKNPKLYTVTVSNAGQSVSEPIGFRSIETKGTDILLNGKSVFLRGISIHEEMPMRGGRAYSESDAQTLLNWAKELGCNYVRLAHYPHAENMIRLADKMGILVWEENPVYWTIDWNNPDTYKNAEHQLTDLITRDKNRASVIIWSMANETPVSDARTNFLHKLVMHARGMDSTRLISAALEVHRDSNPNDRIVEDPFAKYVDIVNFNEYVGWYDGLPEKCDSINWIIKYNKPVMISEFGGGALQGLHGDSLTRWTEEYQESIYKHTLPMLMKIPQFRGVTPWILCDFRSPRRVLPVIQDGWNRKGLIGQNGTKKKAFFVLRDFYKKMEEKYK</sequence>
<name>A0A5M4B0L0_9BACT</name>
<dbReference type="GO" id="GO:0004566">
    <property type="term" value="F:beta-glucuronidase activity"/>
    <property type="evidence" value="ECO:0007669"/>
    <property type="project" value="UniProtKB-EC"/>
</dbReference>
<evidence type="ECO:0000313" key="10">
    <source>
        <dbReference type="EMBL" id="GET33373.1"/>
    </source>
</evidence>
<dbReference type="GO" id="GO:0030246">
    <property type="term" value="F:carbohydrate binding"/>
    <property type="evidence" value="ECO:0007669"/>
    <property type="project" value="TreeGrafter"/>
</dbReference>
<proteinExistence type="inferred from homology"/>
<feature type="signal peptide" evidence="6">
    <location>
        <begin position="1"/>
        <end position="18"/>
    </location>
</feature>
<dbReference type="RefSeq" id="WP_025864399.1">
    <property type="nucleotide sequence ID" value="NZ_BLAX01000001.1"/>
</dbReference>
<evidence type="ECO:0000259" key="8">
    <source>
        <dbReference type="Pfam" id="PF02836"/>
    </source>
</evidence>